<dbReference type="SUPFAM" id="SSF57884">
    <property type="entry name" value="Ada DNA repair protein, N-terminal domain (N-Ada 10)"/>
    <property type="match status" value="1"/>
</dbReference>
<dbReference type="EMBL" id="ADMB01000025">
    <property type="protein sequence ID" value="EHR38665.1"/>
    <property type="molecule type" value="Genomic_DNA"/>
</dbReference>
<dbReference type="Gene3D" id="3.40.10.10">
    <property type="entry name" value="DNA Methylphosphotriester Repair Domain"/>
    <property type="match status" value="1"/>
</dbReference>
<evidence type="ECO:0000313" key="2">
    <source>
        <dbReference type="EMBL" id="EHR38665.1"/>
    </source>
</evidence>
<evidence type="ECO:0008006" key="4">
    <source>
        <dbReference type="Google" id="ProtNLM"/>
    </source>
</evidence>
<proteinExistence type="predicted"/>
<keyword evidence="1" id="KW-0732">Signal</keyword>
<dbReference type="Proteomes" id="UP000005963">
    <property type="component" value="Unassembled WGS sequence"/>
</dbReference>
<comment type="caution">
    <text evidence="2">The sequence shown here is derived from an EMBL/GenBank/DDBJ whole genome shotgun (WGS) entry which is preliminary data.</text>
</comment>
<reference evidence="2 3" key="1">
    <citation type="submission" date="2012-01" db="EMBL/GenBank/DDBJ databases">
        <title>The Genome Sequence of Megamonas funiformis YIT 11815.</title>
        <authorList>
            <consortium name="The Broad Institute Genome Sequencing Platform"/>
            <person name="Earl A."/>
            <person name="Ward D."/>
            <person name="Feldgarden M."/>
            <person name="Gevers D."/>
            <person name="Morotomi M."/>
            <person name="Young S.K."/>
            <person name="Zeng Q."/>
            <person name="Gargeya S."/>
            <person name="Fitzgerald M."/>
            <person name="Haas B."/>
            <person name="Abouelleil A."/>
            <person name="Alvarado L."/>
            <person name="Arachchi H.M."/>
            <person name="Berlin A."/>
            <person name="Chapman S.B."/>
            <person name="Gearin G."/>
            <person name="Goldberg J."/>
            <person name="Griggs A."/>
            <person name="Gujja S."/>
            <person name="Hansen M."/>
            <person name="Heiman D."/>
            <person name="Howarth C."/>
            <person name="Larimer J."/>
            <person name="Lui A."/>
            <person name="MacDonald P.J.P."/>
            <person name="McCowen C."/>
            <person name="Montmayeur A."/>
            <person name="Murphy C."/>
            <person name="Neiman D."/>
            <person name="Pearson M."/>
            <person name="Priest M."/>
            <person name="Roberts A."/>
            <person name="Saif S."/>
            <person name="Shea T."/>
            <person name="Sisk P."/>
            <person name="Stolte C."/>
            <person name="Sykes S."/>
            <person name="Wortman J."/>
            <person name="Nusbaum C."/>
            <person name="Birren B."/>
        </authorList>
    </citation>
    <scope>NUCLEOTIDE SEQUENCE [LARGE SCALE GENOMIC DNA]</scope>
    <source>
        <strain evidence="2 3">YIT 11815</strain>
    </source>
</reference>
<protein>
    <recommendedName>
        <fullName evidence="4">Ada DNA repair metal-binding domain-containing protein</fullName>
    </recommendedName>
</protein>
<evidence type="ECO:0000313" key="3">
    <source>
        <dbReference type="Proteomes" id="UP000005963"/>
    </source>
</evidence>
<keyword evidence="3" id="KW-1185">Reference proteome</keyword>
<accession>A0ABP2NLU2</accession>
<dbReference type="GeneID" id="62778720"/>
<gene>
    <name evidence="2" type="ORF">HMPREF9454_00576</name>
</gene>
<dbReference type="RefSeq" id="WP_008537800.1">
    <property type="nucleotide sequence ID" value="NZ_JH601090.1"/>
</dbReference>
<dbReference type="InterPro" id="IPR035451">
    <property type="entry name" value="Ada-like_dom_sf"/>
</dbReference>
<organism evidence="2 3">
    <name type="scientific">Megamonas funiformis YIT 11815</name>
    <dbReference type="NCBI Taxonomy" id="742816"/>
    <lineage>
        <taxon>Bacteria</taxon>
        <taxon>Bacillati</taxon>
        <taxon>Bacillota</taxon>
        <taxon>Negativicutes</taxon>
        <taxon>Selenomonadales</taxon>
        <taxon>Selenomonadaceae</taxon>
        <taxon>Megamonas</taxon>
    </lineage>
</organism>
<sequence>MFRNLKRQTAFILLVLVTLLMTMSTALATTYVGSVNSDKFHYTYCRYAKRIYDENKVYFYSRDEAINSGYVPCKVCCP</sequence>
<feature type="chain" id="PRO_5047128141" description="Ada DNA repair metal-binding domain-containing protein" evidence="1">
    <location>
        <begin position="29"/>
        <end position="78"/>
    </location>
</feature>
<feature type="signal peptide" evidence="1">
    <location>
        <begin position="1"/>
        <end position="28"/>
    </location>
</feature>
<name>A0ABP2NLU2_9FIRM</name>
<evidence type="ECO:0000256" key="1">
    <source>
        <dbReference type="SAM" id="SignalP"/>
    </source>
</evidence>